<keyword evidence="1" id="KW-0472">Membrane</keyword>
<accession>A0A6S8BV35</accession>
<keyword evidence="1" id="KW-0812">Transmembrane</keyword>
<gene>
    <name evidence="2" type="ORF">ASTO00021_LOCUS6854</name>
    <name evidence="3" type="ORF">ASTO00021_LOCUS6855</name>
</gene>
<organism evidence="3">
    <name type="scientific">Aplanochytrium stocchinoi</name>
    <dbReference type="NCBI Taxonomy" id="215587"/>
    <lineage>
        <taxon>Eukaryota</taxon>
        <taxon>Sar</taxon>
        <taxon>Stramenopiles</taxon>
        <taxon>Bigyra</taxon>
        <taxon>Labyrinthulomycetes</taxon>
        <taxon>Thraustochytrida</taxon>
        <taxon>Thraustochytriidae</taxon>
        <taxon>Aplanochytrium</taxon>
    </lineage>
</organism>
<feature type="transmembrane region" description="Helical" evidence="1">
    <location>
        <begin position="6"/>
        <end position="27"/>
    </location>
</feature>
<feature type="transmembrane region" description="Helical" evidence="1">
    <location>
        <begin position="120"/>
        <end position="144"/>
    </location>
</feature>
<feature type="transmembrane region" description="Helical" evidence="1">
    <location>
        <begin position="190"/>
        <end position="209"/>
    </location>
</feature>
<feature type="transmembrane region" description="Helical" evidence="1">
    <location>
        <begin position="164"/>
        <end position="183"/>
    </location>
</feature>
<feature type="transmembrane region" description="Helical" evidence="1">
    <location>
        <begin position="215"/>
        <end position="234"/>
    </location>
</feature>
<evidence type="ECO:0000313" key="3">
    <source>
        <dbReference type="EMBL" id="CAE0436595.1"/>
    </source>
</evidence>
<sequence length="263" mass="28756">MCVSAESSLIIGSLLLAEGAVCVILVLRSSLSSTDKAGLLPFSIVPFIVSAQQLSESFIWDSNAENRAAISFSFAFLLILLPVGIPVAIISLELTRPNKILPMEQIVWVFRCEIKQSSRFILLFLSLFAGLSVAIFSVLDIVNGIGADISRNRIIYSYNHHQDIVYRLISVLYSLAIFAPILLSSVSHLSMYLAGIPLALITAVSIAIYYSKGSAPVWCFLLVALNLVLFKILLSEIGFRQRNSVENEKLLNYGSAPVEAAEV</sequence>
<dbReference type="EMBL" id="HBIN01009224">
    <property type="protein sequence ID" value="CAE0436595.1"/>
    <property type="molecule type" value="Transcribed_RNA"/>
</dbReference>
<dbReference type="EMBL" id="HBIN01009223">
    <property type="protein sequence ID" value="CAE0436594.1"/>
    <property type="molecule type" value="Transcribed_RNA"/>
</dbReference>
<evidence type="ECO:0000256" key="1">
    <source>
        <dbReference type="SAM" id="Phobius"/>
    </source>
</evidence>
<protein>
    <submittedName>
        <fullName evidence="3">Uncharacterized protein</fullName>
    </submittedName>
</protein>
<dbReference type="AlphaFoldDB" id="A0A6S8BV35"/>
<feature type="transmembrane region" description="Helical" evidence="1">
    <location>
        <begin position="72"/>
        <end position="94"/>
    </location>
</feature>
<proteinExistence type="predicted"/>
<reference evidence="3" key="1">
    <citation type="submission" date="2021-01" db="EMBL/GenBank/DDBJ databases">
        <authorList>
            <person name="Corre E."/>
            <person name="Pelletier E."/>
            <person name="Niang G."/>
            <person name="Scheremetjew M."/>
            <person name="Finn R."/>
            <person name="Kale V."/>
            <person name="Holt S."/>
            <person name="Cochrane G."/>
            <person name="Meng A."/>
            <person name="Brown T."/>
            <person name="Cohen L."/>
        </authorList>
    </citation>
    <scope>NUCLEOTIDE SEQUENCE</scope>
    <source>
        <strain evidence="3">GSBS06</strain>
    </source>
</reference>
<keyword evidence="1" id="KW-1133">Transmembrane helix</keyword>
<evidence type="ECO:0000313" key="2">
    <source>
        <dbReference type="EMBL" id="CAE0436594.1"/>
    </source>
</evidence>
<name>A0A6S8BV35_9STRA</name>